<dbReference type="InterPro" id="IPR012934">
    <property type="entry name" value="Znf_AD"/>
</dbReference>
<dbReference type="SMART" id="SM00868">
    <property type="entry name" value="zf-AD"/>
    <property type="match status" value="3"/>
</dbReference>
<dbReference type="AlphaFoldDB" id="A0A9N9SMF2"/>
<evidence type="ECO:0000313" key="3">
    <source>
        <dbReference type="EMBL" id="CAG9823545.1"/>
    </source>
</evidence>
<feature type="region of interest" description="Disordered" evidence="1">
    <location>
        <begin position="592"/>
        <end position="614"/>
    </location>
</feature>
<dbReference type="Proteomes" id="UP001153737">
    <property type="component" value="Chromosome 7"/>
</dbReference>
<dbReference type="EMBL" id="OU896713">
    <property type="protein sequence ID" value="CAG9823545.1"/>
    <property type="molecule type" value="Genomic_DNA"/>
</dbReference>
<feature type="compositionally biased region" description="Low complexity" evidence="1">
    <location>
        <begin position="598"/>
        <end position="614"/>
    </location>
</feature>
<dbReference type="GO" id="GO:0005634">
    <property type="term" value="C:nucleus"/>
    <property type="evidence" value="ECO:0007669"/>
    <property type="project" value="InterPro"/>
</dbReference>
<sequence>MSETFFCRLCLVSTENYQLLDGELIDIVDDLLLQNKSMKSTVHIVCVNCVTKIHKAFEFKSTCMNTKVTLSHYVGPQENAKLDLKMIYLVEKEPGKEIYSYEEMKICRTCLNMIESGLYACLLDSIKFNGLEDIFKLYIPDLMLTLTESPLICEKCINNFRCFSEVISTFLNTENRIKGVVEQTRQDGSNKLELGEILVPSEGIENDACSTFEEDNMKLFEFKHLPLDSYSNSNKILTDEENEERIMKMIIKEDTDLFYREQPDYDSENDTLSVNDRLCLISTDEYKPLEGVLNEMVNVLLQNTSLKATESPIICDSCITKIHKAFEFKLTCVNTEVKLSHYVSSQENAKLDLRMVYLVEKKPGKEVHFHENMKICRICLDMIESGHCASLLDTVEINKLEDMFKIYIPELTLMMTESPLLCEKCIEPFKCFAEFISMSLETENKIKSFCDQIDHGENNQLDLEKIMAPPKEEIEEEHKNNVDTEESKIMKLFRDEHILLDFYNNSETELEVEENERKIMKMIYEEDIDLFYKDRPNFDSIDDEFEDSGNDSYQENAFFSSKNPLPALTHWDMVETFDHSDYQVFGIDEIQSSIGDDSPQPSSPEETPSSPEIISPKKWFDCKANSPNTPKGSCPDCEGSRHKKKWCDKCKWKKALSYNYTDSSAESLKPVGAKKSKKDGRKCRKPTKVYEEVLVANDDNMPIFDKGDKKVQFKQSAPAQFFKNQPLPHEGIICYMSAFSDRGL</sequence>
<dbReference type="GO" id="GO:0008270">
    <property type="term" value="F:zinc ion binding"/>
    <property type="evidence" value="ECO:0007669"/>
    <property type="project" value="InterPro"/>
</dbReference>
<organism evidence="3 4">
    <name type="scientific">Phaedon cochleariae</name>
    <name type="common">Mustard beetle</name>
    <dbReference type="NCBI Taxonomy" id="80249"/>
    <lineage>
        <taxon>Eukaryota</taxon>
        <taxon>Metazoa</taxon>
        <taxon>Ecdysozoa</taxon>
        <taxon>Arthropoda</taxon>
        <taxon>Hexapoda</taxon>
        <taxon>Insecta</taxon>
        <taxon>Pterygota</taxon>
        <taxon>Neoptera</taxon>
        <taxon>Endopterygota</taxon>
        <taxon>Coleoptera</taxon>
        <taxon>Polyphaga</taxon>
        <taxon>Cucujiformia</taxon>
        <taxon>Chrysomeloidea</taxon>
        <taxon>Chrysomelidae</taxon>
        <taxon>Chrysomelinae</taxon>
        <taxon>Chrysomelini</taxon>
        <taxon>Phaedon</taxon>
    </lineage>
</organism>
<feature type="domain" description="ZAD" evidence="2">
    <location>
        <begin position="106"/>
        <end position="342"/>
    </location>
</feature>
<feature type="domain" description="ZAD" evidence="2">
    <location>
        <begin position="6"/>
        <end position="73"/>
    </location>
</feature>
<evidence type="ECO:0000256" key="1">
    <source>
        <dbReference type="SAM" id="MobiDB-lite"/>
    </source>
</evidence>
<keyword evidence="4" id="KW-1185">Reference proteome</keyword>
<protein>
    <recommendedName>
        <fullName evidence="2">ZAD domain-containing protein</fullName>
    </recommendedName>
</protein>
<reference evidence="3" key="2">
    <citation type="submission" date="2022-10" db="EMBL/GenBank/DDBJ databases">
        <authorList>
            <consortium name="ENA_rothamsted_submissions"/>
            <consortium name="culmorum"/>
            <person name="King R."/>
        </authorList>
    </citation>
    <scope>NUCLEOTIDE SEQUENCE</scope>
</reference>
<dbReference type="OrthoDB" id="6765876at2759"/>
<reference evidence="3" key="1">
    <citation type="submission" date="2022-01" db="EMBL/GenBank/DDBJ databases">
        <authorList>
            <person name="King R."/>
        </authorList>
    </citation>
    <scope>NUCLEOTIDE SEQUENCE</scope>
</reference>
<gene>
    <name evidence="3" type="ORF">PHAECO_LOCUS10868</name>
</gene>
<accession>A0A9N9SMF2</accession>
<name>A0A9N9SMF2_PHACE</name>
<proteinExistence type="predicted"/>
<evidence type="ECO:0000259" key="2">
    <source>
        <dbReference type="SMART" id="SM00868"/>
    </source>
</evidence>
<evidence type="ECO:0000313" key="4">
    <source>
        <dbReference type="Proteomes" id="UP001153737"/>
    </source>
</evidence>
<feature type="domain" description="ZAD" evidence="2">
    <location>
        <begin position="375"/>
        <end position="449"/>
    </location>
</feature>